<comment type="caution">
    <text evidence="7">The sequence shown here is derived from an EMBL/GenBank/DDBJ whole genome shotgun (WGS) entry which is preliminary data.</text>
</comment>
<keyword evidence="7" id="KW-0503">Monooxygenase</keyword>
<dbReference type="GO" id="GO:0004499">
    <property type="term" value="F:N,N-dimethylaniline monooxygenase activity"/>
    <property type="evidence" value="ECO:0007669"/>
    <property type="project" value="InterPro"/>
</dbReference>
<evidence type="ECO:0000313" key="7">
    <source>
        <dbReference type="EMBL" id="KAK3904976.1"/>
    </source>
</evidence>
<dbReference type="Pfam" id="PF00743">
    <property type="entry name" value="FMO-like"/>
    <property type="match status" value="1"/>
</dbReference>
<dbReference type="InterPro" id="IPR036188">
    <property type="entry name" value="FAD/NAD-bd_sf"/>
</dbReference>
<dbReference type="AlphaFoldDB" id="A0AAN6MR90"/>
<dbReference type="SUPFAM" id="SSF51905">
    <property type="entry name" value="FAD/NAD(P)-binding domain"/>
    <property type="match status" value="2"/>
</dbReference>
<dbReference type="InterPro" id="IPR036291">
    <property type="entry name" value="NAD(P)-bd_dom_sf"/>
</dbReference>
<evidence type="ECO:0000256" key="2">
    <source>
        <dbReference type="ARBA" id="ARBA00022630"/>
    </source>
</evidence>
<dbReference type="PROSITE" id="PS00061">
    <property type="entry name" value="ADH_SHORT"/>
    <property type="match status" value="1"/>
</dbReference>
<dbReference type="Gene3D" id="3.40.50.720">
    <property type="entry name" value="NAD(P)-binding Rossmann-like Domain"/>
    <property type="match status" value="1"/>
</dbReference>
<keyword evidence="3" id="KW-0274">FAD</keyword>
<dbReference type="InterPro" id="IPR020904">
    <property type="entry name" value="Sc_DH/Rdtase_CS"/>
</dbReference>
<keyword evidence="8" id="KW-1185">Reference proteome</keyword>
<dbReference type="GO" id="GO:0050660">
    <property type="term" value="F:flavin adenine dinucleotide binding"/>
    <property type="evidence" value="ECO:0007669"/>
    <property type="project" value="InterPro"/>
</dbReference>
<keyword evidence="5" id="KW-0560">Oxidoreductase</keyword>
<evidence type="ECO:0000256" key="4">
    <source>
        <dbReference type="ARBA" id="ARBA00022857"/>
    </source>
</evidence>
<gene>
    <name evidence="7" type="ORF">C8A05DRAFT_42034</name>
</gene>
<name>A0AAN6MR90_9PEZI</name>
<reference evidence="7" key="1">
    <citation type="journal article" date="2023" name="Mol. Phylogenet. Evol.">
        <title>Genome-scale phylogeny and comparative genomics of the fungal order Sordariales.</title>
        <authorList>
            <person name="Hensen N."/>
            <person name="Bonometti L."/>
            <person name="Westerberg I."/>
            <person name="Brannstrom I.O."/>
            <person name="Guillou S."/>
            <person name="Cros-Aarteil S."/>
            <person name="Calhoun S."/>
            <person name="Haridas S."/>
            <person name="Kuo A."/>
            <person name="Mondo S."/>
            <person name="Pangilinan J."/>
            <person name="Riley R."/>
            <person name="LaButti K."/>
            <person name="Andreopoulos B."/>
            <person name="Lipzen A."/>
            <person name="Chen C."/>
            <person name="Yan M."/>
            <person name="Daum C."/>
            <person name="Ng V."/>
            <person name="Clum A."/>
            <person name="Steindorff A."/>
            <person name="Ohm R.A."/>
            <person name="Martin F."/>
            <person name="Silar P."/>
            <person name="Natvig D.O."/>
            <person name="Lalanne C."/>
            <person name="Gautier V."/>
            <person name="Ament-Velasquez S.L."/>
            <person name="Kruys A."/>
            <person name="Hutchinson M.I."/>
            <person name="Powell A.J."/>
            <person name="Barry K."/>
            <person name="Miller A.N."/>
            <person name="Grigoriev I.V."/>
            <person name="Debuchy R."/>
            <person name="Gladieux P."/>
            <person name="Hiltunen Thoren M."/>
            <person name="Johannesson H."/>
        </authorList>
    </citation>
    <scope>NUCLEOTIDE SEQUENCE</scope>
    <source>
        <strain evidence="7">CBS 103.79</strain>
    </source>
</reference>
<sequence length="911" mass="100713">MSPREGLTADVLFRLLRRTALNPWLAIPLSALLSRSPSPPSPTLSAALWTCALTGLALSLNDWLNHWAANNWTSTRTGEWSDWSREVVLITGASGGIGASIAQQLLKQEPRARIVVVDYTPMAWTPPAGARVVYYQCDLSDSAAVRGLCEQVRGEVGHPTVLVNNAGLCRGASVMEGSYGDVELTVRTNLVAPFLLVKEVLPEMVEQNHGHIMNVSSMSSLVPPAKVADYAATKAGITALHEALQLELKHLHGAPNVRLSLGIFSFIKTPLFKGETRQSAFLAPLLHVDSVGKALADILCSGYGKTIYMPGAMRYVAMLRGAPEWVMRAVRESTQSLRVDFKGRQKAVTYSRFACIGSGFSAIALGATLKRWYNLDDIAFFERHSDLGGTWFISQYPGCACDVPSALYSFSFEPNSAWSRVLPSYKELWAYLNNVAIKYDLKKRMTFGANVDRCEWREEAARWRLTIRDVTTGAIRTHECQFLFCGTGQLVQARELDVPGSDSFKGRMFHTSRWPSDVDLKDKRVVVFGNGCTAAQVVPSIVRQTKSLTQFMRSKHYILPPIDGKIPGWAHALMRLLVFLAAESNLQAFPLTEAARRFRAKQRVKAVRYMREAAPAKYHDLLIPEFEVGCKRRIFDSGYLDSLHEENLVLTDEKPLEIVPEGVRTAKGVVKADVIVLANGFVTNSFLIGIDVRGKDGQSLEEHWQSFGGPEAYNCSTVNGFPNMFMLLGPNAATGHTSAVMAAENSVNYALRVIKPVLDGRASIADIRLEAEKGYSDWLQDALRDTVWNSGCQSWYVRAKDGEVKGHGKGGGKAKTWNAMSYPWSQGHYWYRSLFPVWSDWEFRGRAEKKRSSTGKVLLLLATVALAAAVAGQYWGLNLGLNLDLNSKLDMDGVRALVSSRISVVTSKWLS</sequence>
<accession>A0AAN6MR90</accession>
<dbReference type="SMART" id="SM00822">
    <property type="entry name" value="PKS_KR"/>
    <property type="match status" value="1"/>
</dbReference>
<comment type="similarity">
    <text evidence="1">Belongs to the FAD-binding monooxygenase family.</text>
</comment>
<evidence type="ECO:0000256" key="3">
    <source>
        <dbReference type="ARBA" id="ARBA00022827"/>
    </source>
</evidence>
<dbReference type="Proteomes" id="UP001303889">
    <property type="component" value="Unassembled WGS sequence"/>
</dbReference>
<dbReference type="SUPFAM" id="SSF51735">
    <property type="entry name" value="NAD(P)-binding Rossmann-fold domains"/>
    <property type="match status" value="1"/>
</dbReference>
<evidence type="ECO:0000259" key="6">
    <source>
        <dbReference type="SMART" id="SM00822"/>
    </source>
</evidence>
<dbReference type="InterPro" id="IPR051209">
    <property type="entry name" value="FAD-bind_Monooxygenase_sf"/>
</dbReference>
<dbReference type="InterPro" id="IPR020946">
    <property type="entry name" value="Flavin_mOase-like"/>
</dbReference>
<protein>
    <submittedName>
        <fullName evidence="7">Monooxygenase</fullName>
    </submittedName>
</protein>
<proteinExistence type="inferred from homology"/>
<dbReference type="PRINTS" id="PR00080">
    <property type="entry name" value="SDRFAMILY"/>
</dbReference>
<organism evidence="7 8">
    <name type="scientific">Staphylotrichum tortipilum</name>
    <dbReference type="NCBI Taxonomy" id="2831512"/>
    <lineage>
        <taxon>Eukaryota</taxon>
        <taxon>Fungi</taxon>
        <taxon>Dikarya</taxon>
        <taxon>Ascomycota</taxon>
        <taxon>Pezizomycotina</taxon>
        <taxon>Sordariomycetes</taxon>
        <taxon>Sordariomycetidae</taxon>
        <taxon>Sordariales</taxon>
        <taxon>Chaetomiaceae</taxon>
        <taxon>Staphylotrichum</taxon>
    </lineage>
</organism>
<dbReference type="Gene3D" id="3.50.50.60">
    <property type="entry name" value="FAD/NAD(P)-binding domain"/>
    <property type="match status" value="2"/>
</dbReference>
<dbReference type="PANTHER" id="PTHR42877:SF10">
    <property type="entry name" value="L-ORNITHINE N(5)-OXYGENASE"/>
    <property type="match status" value="1"/>
</dbReference>
<evidence type="ECO:0000256" key="5">
    <source>
        <dbReference type="ARBA" id="ARBA00023002"/>
    </source>
</evidence>
<keyword evidence="4" id="KW-0521">NADP</keyword>
<reference evidence="7" key="2">
    <citation type="submission" date="2023-05" db="EMBL/GenBank/DDBJ databases">
        <authorList>
            <consortium name="Lawrence Berkeley National Laboratory"/>
            <person name="Steindorff A."/>
            <person name="Hensen N."/>
            <person name="Bonometti L."/>
            <person name="Westerberg I."/>
            <person name="Brannstrom I.O."/>
            <person name="Guillou S."/>
            <person name="Cros-Aarteil S."/>
            <person name="Calhoun S."/>
            <person name="Haridas S."/>
            <person name="Kuo A."/>
            <person name="Mondo S."/>
            <person name="Pangilinan J."/>
            <person name="Riley R."/>
            <person name="Labutti K."/>
            <person name="Andreopoulos B."/>
            <person name="Lipzen A."/>
            <person name="Chen C."/>
            <person name="Yanf M."/>
            <person name="Daum C."/>
            <person name="Ng V."/>
            <person name="Clum A."/>
            <person name="Ohm R."/>
            <person name="Martin F."/>
            <person name="Silar P."/>
            <person name="Natvig D."/>
            <person name="Lalanne C."/>
            <person name="Gautier V."/>
            <person name="Ament-Velasquez S.L."/>
            <person name="Kruys A."/>
            <person name="Hutchinson M.I."/>
            <person name="Powell A.J."/>
            <person name="Barry K."/>
            <person name="Miller A.N."/>
            <person name="Grigoriev I.V."/>
            <person name="Debuchy R."/>
            <person name="Gladieux P."/>
            <person name="Thoren M.H."/>
            <person name="Johannesson H."/>
        </authorList>
    </citation>
    <scope>NUCLEOTIDE SEQUENCE</scope>
    <source>
        <strain evidence="7">CBS 103.79</strain>
    </source>
</reference>
<feature type="domain" description="Ketoreductase" evidence="6">
    <location>
        <begin position="86"/>
        <end position="270"/>
    </location>
</feature>
<evidence type="ECO:0000256" key="1">
    <source>
        <dbReference type="ARBA" id="ARBA00010139"/>
    </source>
</evidence>
<dbReference type="GO" id="GO:0050661">
    <property type="term" value="F:NADP binding"/>
    <property type="evidence" value="ECO:0007669"/>
    <property type="project" value="InterPro"/>
</dbReference>
<dbReference type="EMBL" id="MU855376">
    <property type="protein sequence ID" value="KAK3904976.1"/>
    <property type="molecule type" value="Genomic_DNA"/>
</dbReference>
<dbReference type="PANTHER" id="PTHR42877">
    <property type="entry name" value="L-ORNITHINE N(5)-MONOOXYGENASE-RELATED"/>
    <property type="match status" value="1"/>
</dbReference>
<dbReference type="PRINTS" id="PR00081">
    <property type="entry name" value="GDHRDH"/>
</dbReference>
<evidence type="ECO:0000313" key="8">
    <source>
        <dbReference type="Proteomes" id="UP001303889"/>
    </source>
</evidence>
<dbReference type="InterPro" id="IPR002347">
    <property type="entry name" value="SDR_fam"/>
</dbReference>
<keyword evidence="2" id="KW-0285">Flavoprotein</keyword>
<dbReference type="InterPro" id="IPR057326">
    <property type="entry name" value="KR_dom"/>
</dbReference>
<dbReference type="Pfam" id="PF00106">
    <property type="entry name" value="adh_short"/>
    <property type="match status" value="1"/>
</dbReference>